<dbReference type="Pfam" id="PF04180">
    <property type="entry name" value="LTV"/>
    <property type="match status" value="1"/>
</dbReference>
<gene>
    <name evidence="4" type="ORF">EB796_024599</name>
</gene>
<protein>
    <recommendedName>
        <fullName evidence="2">Protein LTV1 homolog</fullName>
    </recommendedName>
</protein>
<evidence type="ECO:0000256" key="3">
    <source>
        <dbReference type="SAM" id="MobiDB-lite"/>
    </source>
</evidence>
<comment type="similarity">
    <text evidence="1">Belongs to the LTV1 family.</text>
</comment>
<dbReference type="Proteomes" id="UP000593567">
    <property type="component" value="Unassembled WGS sequence"/>
</dbReference>
<name>A0A7J7IV41_BUGNE</name>
<evidence type="ECO:0000256" key="2">
    <source>
        <dbReference type="ARBA" id="ARBA00021561"/>
    </source>
</evidence>
<proteinExistence type="inferred from homology"/>
<dbReference type="EMBL" id="VXIV02003432">
    <property type="protein sequence ID" value="KAF6017088.1"/>
    <property type="molecule type" value="Genomic_DNA"/>
</dbReference>
<evidence type="ECO:0000313" key="5">
    <source>
        <dbReference type="Proteomes" id="UP000593567"/>
    </source>
</evidence>
<reference evidence="4" key="1">
    <citation type="submission" date="2020-06" db="EMBL/GenBank/DDBJ databases">
        <title>Draft genome of Bugula neritina, a colonial animal packing powerful symbionts and potential medicines.</title>
        <authorList>
            <person name="Rayko M."/>
        </authorList>
    </citation>
    <scope>NUCLEOTIDE SEQUENCE [LARGE SCALE GENOMIC DNA]</scope>
    <source>
        <strain evidence="4">Kwan_BN1</strain>
    </source>
</reference>
<accession>A0A7J7IV41</accession>
<feature type="region of interest" description="Disordered" evidence="3">
    <location>
        <begin position="412"/>
        <end position="467"/>
    </location>
</feature>
<dbReference type="GO" id="GO:0005634">
    <property type="term" value="C:nucleus"/>
    <property type="evidence" value="ECO:0007669"/>
    <property type="project" value="TreeGrafter"/>
</dbReference>
<dbReference type="GO" id="GO:0030688">
    <property type="term" value="C:preribosome, small subunit precursor"/>
    <property type="evidence" value="ECO:0007669"/>
    <property type="project" value="TreeGrafter"/>
</dbReference>
<dbReference type="GO" id="GO:0005829">
    <property type="term" value="C:cytosol"/>
    <property type="evidence" value="ECO:0007669"/>
    <property type="project" value="TreeGrafter"/>
</dbReference>
<organism evidence="4 5">
    <name type="scientific">Bugula neritina</name>
    <name type="common">Brown bryozoan</name>
    <name type="synonym">Sertularia neritina</name>
    <dbReference type="NCBI Taxonomy" id="10212"/>
    <lineage>
        <taxon>Eukaryota</taxon>
        <taxon>Metazoa</taxon>
        <taxon>Spiralia</taxon>
        <taxon>Lophotrochozoa</taxon>
        <taxon>Bryozoa</taxon>
        <taxon>Gymnolaemata</taxon>
        <taxon>Cheilostomatida</taxon>
        <taxon>Flustrina</taxon>
        <taxon>Buguloidea</taxon>
        <taxon>Bugulidae</taxon>
        <taxon>Bugula</taxon>
    </lineage>
</organism>
<dbReference type="InterPro" id="IPR007307">
    <property type="entry name" value="Ltv1"/>
</dbReference>
<dbReference type="AlphaFoldDB" id="A0A7J7IV41"/>
<keyword evidence="5" id="KW-1185">Reference proteome</keyword>
<evidence type="ECO:0000313" key="4">
    <source>
        <dbReference type="EMBL" id="KAF6017088.1"/>
    </source>
</evidence>
<dbReference type="PANTHER" id="PTHR21531:SF0">
    <property type="entry name" value="PROTEIN LTV1 HOMOLOG"/>
    <property type="match status" value="1"/>
</dbReference>
<comment type="caution">
    <text evidence="4">The sequence shown here is derived from an EMBL/GenBank/DDBJ whole genome shotgun (WGS) entry which is preliminary data.</text>
</comment>
<dbReference type="OrthoDB" id="5852896at2759"/>
<dbReference type="GO" id="GO:0042274">
    <property type="term" value="P:ribosomal small subunit biogenesis"/>
    <property type="evidence" value="ECO:0007669"/>
    <property type="project" value="InterPro"/>
</dbReference>
<feature type="compositionally biased region" description="Basic and acidic residues" evidence="3">
    <location>
        <begin position="413"/>
        <end position="453"/>
    </location>
</feature>
<sequence>MPRKKKKFIDKKNAITYQLIHRSQKDPLQADEDASRMVLVTGDELAQAARKERLATMGIYYDDEYDYEQHMRTVEQMNQVEPSGDLELFRVGSTAASRVTLPAEVLPSETEEKIGMLELAAPVSGPKIDWDPDIVAALDSDYEESIDGELDDDFVTMANQSGDDMSQDDMSVGDRQSKWLEEQMLPSAERCEAASNTFREEGDGYISSDFDGEDLDEVGSMESFSEDEAKTRFTSYSMSSSVVNRNAALTLLDDKFEKLYAEYDEEEIGALDHEEIDGKVSTDGPLMDFLLKQFEKQQVKVTLPDSELTGDDIQVDMESDDESEEEMTEVVVVDEGNTSKWDCESILSTYSDIYNHPKLIEDPWKKKNSSKKIELTKKLGIPVESIQSRGLTKKQLRALDNLNEEVLVAPVRRRGEQSEERRQRKAAVKADRKERRVEKKNTKLAFRQEESSLKKQNLTMQHGKPIV</sequence>
<evidence type="ECO:0000256" key="1">
    <source>
        <dbReference type="ARBA" id="ARBA00009078"/>
    </source>
</evidence>
<dbReference type="GO" id="GO:0000056">
    <property type="term" value="P:ribosomal small subunit export from nucleus"/>
    <property type="evidence" value="ECO:0007669"/>
    <property type="project" value="TreeGrafter"/>
</dbReference>
<dbReference type="PANTHER" id="PTHR21531">
    <property type="entry name" value="LOW-TEMPERATURE VIABILITY PROTEIN LTV1-RELATED"/>
    <property type="match status" value="1"/>
</dbReference>